<evidence type="ECO:0000313" key="1">
    <source>
        <dbReference type="EMBL" id="WEW55975.1"/>
    </source>
</evidence>
<evidence type="ECO:0000313" key="2">
    <source>
        <dbReference type="Proteomes" id="UP001219355"/>
    </source>
</evidence>
<name>A0AAF0IFH2_9EURO</name>
<dbReference type="EMBL" id="CP120627">
    <property type="protein sequence ID" value="WEW55975.1"/>
    <property type="molecule type" value="Genomic_DNA"/>
</dbReference>
<sequence length="312" mass="35983">MVNIDDNFLTPRELLQGDEFCFRQDSIYALLQFIRTGMSVPTSRNELIERSRFPSWLFTWHTPREIIGTADNIVIEFCNARANTQTLRSVLQVLPERCSCMLNLAENAHNDYGMEAPAAAWDFQAEHFPDTIFKLLQDIHDGRGDVVDLQQQVKLLIEKHLRDIDALIRDIKQDNQDITNVVQRNDEIKIDLLGLYKQFEREVNNWEIAQVWGEPSLLSGLYGIISTITDQPELAVTDLQLMIGVYPLVRNGGWDAISNDLEALETFVRNNTKPEIKLILELEKKKILHKWESLKREVERFQQEYAIAAGAS</sequence>
<gene>
    <name evidence="1" type="ORF">PRK78_001410</name>
</gene>
<organism evidence="1 2">
    <name type="scientific">Emydomyces testavorans</name>
    <dbReference type="NCBI Taxonomy" id="2070801"/>
    <lineage>
        <taxon>Eukaryota</taxon>
        <taxon>Fungi</taxon>
        <taxon>Dikarya</taxon>
        <taxon>Ascomycota</taxon>
        <taxon>Pezizomycotina</taxon>
        <taxon>Eurotiomycetes</taxon>
        <taxon>Eurotiomycetidae</taxon>
        <taxon>Onygenales</taxon>
        <taxon>Nannizziopsiaceae</taxon>
        <taxon>Emydomyces</taxon>
    </lineage>
</organism>
<keyword evidence="2" id="KW-1185">Reference proteome</keyword>
<accession>A0AAF0IFH2</accession>
<dbReference type="AlphaFoldDB" id="A0AAF0IFH2"/>
<proteinExistence type="predicted"/>
<protein>
    <submittedName>
        <fullName evidence="1">Uncharacterized protein</fullName>
    </submittedName>
</protein>
<dbReference type="Proteomes" id="UP001219355">
    <property type="component" value="Chromosome 1"/>
</dbReference>
<reference evidence="1" key="1">
    <citation type="submission" date="2023-03" db="EMBL/GenBank/DDBJ databases">
        <title>Emydomyces testavorans Genome Sequence.</title>
        <authorList>
            <person name="Hoyer L."/>
        </authorList>
    </citation>
    <scope>NUCLEOTIDE SEQUENCE</scope>
    <source>
        <strain evidence="1">16-2883</strain>
    </source>
</reference>